<evidence type="ECO:0000313" key="4">
    <source>
        <dbReference type="Proteomes" id="UP001321475"/>
    </source>
</evidence>
<name>A0ABM8G4W3_9CELL</name>
<organism evidence="3 4">
    <name type="scientific">Paraoerskovia sediminicola</name>
    <dbReference type="NCBI Taxonomy" id="1138587"/>
    <lineage>
        <taxon>Bacteria</taxon>
        <taxon>Bacillati</taxon>
        <taxon>Actinomycetota</taxon>
        <taxon>Actinomycetes</taxon>
        <taxon>Micrococcales</taxon>
        <taxon>Cellulomonadaceae</taxon>
        <taxon>Paraoerskovia</taxon>
    </lineage>
</organism>
<dbReference type="EMBL" id="AP027729">
    <property type="protein sequence ID" value="BDZ43084.1"/>
    <property type="molecule type" value="Genomic_DNA"/>
</dbReference>
<feature type="signal peptide" evidence="2">
    <location>
        <begin position="1"/>
        <end position="17"/>
    </location>
</feature>
<evidence type="ECO:0008006" key="5">
    <source>
        <dbReference type="Google" id="ProtNLM"/>
    </source>
</evidence>
<dbReference type="Proteomes" id="UP001321475">
    <property type="component" value="Chromosome"/>
</dbReference>
<proteinExistence type="predicted"/>
<protein>
    <recommendedName>
        <fullName evidence="5">Integral membrane protein</fullName>
    </recommendedName>
</protein>
<feature type="chain" id="PRO_5045154409" description="Integral membrane protein" evidence="2">
    <location>
        <begin position="18"/>
        <end position="169"/>
    </location>
</feature>
<keyword evidence="2" id="KW-0732">Signal</keyword>
<sequence>MLAVLAALTFLASSVLARTTPKVVVLVPVMAGMQLALHQAFGTLSGHAAAGPGPAAHHEHLHGAALASQVSDVVGGGATSDVATHAVGSTMLVLHLLASAVAAVLVARGERAARAAAHWVRSVVLRLPAVPRPVPSARQVAITREATPRPRTCTTPLPARGPPGALLAV</sequence>
<evidence type="ECO:0000256" key="2">
    <source>
        <dbReference type="SAM" id="SignalP"/>
    </source>
</evidence>
<evidence type="ECO:0000313" key="3">
    <source>
        <dbReference type="EMBL" id="BDZ43084.1"/>
    </source>
</evidence>
<evidence type="ECO:0000256" key="1">
    <source>
        <dbReference type="SAM" id="MobiDB-lite"/>
    </source>
</evidence>
<feature type="region of interest" description="Disordered" evidence="1">
    <location>
        <begin position="145"/>
        <end position="169"/>
    </location>
</feature>
<reference evidence="4" key="1">
    <citation type="journal article" date="2019" name="Int. J. Syst. Evol. Microbiol.">
        <title>The Global Catalogue of Microorganisms (GCM) 10K type strain sequencing project: providing services to taxonomists for standard genome sequencing and annotation.</title>
        <authorList>
            <consortium name="The Broad Institute Genomics Platform"/>
            <consortium name="The Broad Institute Genome Sequencing Center for Infectious Disease"/>
            <person name="Wu L."/>
            <person name="Ma J."/>
        </authorList>
    </citation>
    <scope>NUCLEOTIDE SEQUENCE [LARGE SCALE GENOMIC DNA]</scope>
    <source>
        <strain evidence="4">NBRC 108565</strain>
    </source>
</reference>
<gene>
    <name evidence="3" type="ORF">GCM10025865_23830</name>
</gene>
<accession>A0ABM8G4W3</accession>
<keyword evidence="4" id="KW-1185">Reference proteome</keyword>